<comment type="caution">
    <text evidence="1">The sequence shown here is derived from an EMBL/GenBank/DDBJ whole genome shotgun (WGS) entry which is preliminary data.</text>
</comment>
<dbReference type="SUPFAM" id="SSF53448">
    <property type="entry name" value="Nucleotide-diphospho-sugar transferases"/>
    <property type="match status" value="1"/>
</dbReference>
<dbReference type="EMBL" id="WJPP01000001">
    <property type="protein sequence ID" value="MRH77535.1"/>
    <property type="molecule type" value="Genomic_DNA"/>
</dbReference>
<dbReference type="PANTHER" id="PTHR36529:SF1">
    <property type="entry name" value="GLYCOSYLTRANSFERASE"/>
    <property type="match status" value="1"/>
</dbReference>
<dbReference type="RefSeq" id="WP_153718579.1">
    <property type="nucleotide sequence ID" value="NZ_WJPP01000001.1"/>
</dbReference>
<reference evidence="1 2" key="1">
    <citation type="submission" date="2019-11" db="EMBL/GenBank/DDBJ databases">
        <authorList>
            <person name="Zhang X.Y."/>
        </authorList>
    </citation>
    <scope>NUCLEOTIDE SEQUENCE [LARGE SCALE GENOMIC DNA]</scope>
    <source>
        <strain evidence="1 2">C176</strain>
    </source>
</reference>
<name>A0A6N7QM07_9GAMM</name>
<protein>
    <submittedName>
        <fullName evidence="1">DUF2064 domain-containing protein</fullName>
    </submittedName>
</protein>
<dbReference type="Gene3D" id="3.90.550.10">
    <property type="entry name" value="Spore Coat Polysaccharide Biosynthesis Protein SpsA, Chain A"/>
    <property type="match status" value="1"/>
</dbReference>
<organism evidence="1 2">
    <name type="scientific">Spiribacter salilacus</name>
    <dbReference type="NCBI Taxonomy" id="2664894"/>
    <lineage>
        <taxon>Bacteria</taxon>
        <taxon>Pseudomonadati</taxon>
        <taxon>Pseudomonadota</taxon>
        <taxon>Gammaproteobacteria</taxon>
        <taxon>Chromatiales</taxon>
        <taxon>Ectothiorhodospiraceae</taxon>
        <taxon>Spiribacter</taxon>
    </lineage>
</organism>
<dbReference type="NCBIfam" id="TIGR04282">
    <property type="entry name" value="glyco_like_cofC"/>
    <property type="match status" value="1"/>
</dbReference>
<keyword evidence="2" id="KW-1185">Reference proteome</keyword>
<accession>A0A6N7QM07</accession>
<dbReference type="PANTHER" id="PTHR36529">
    <property type="entry name" value="SLL1095 PROTEIN"/>
    <property type="match status" value="1"/>
</dbReference>
<gene>
    <name evidence="1" type="ORF">GH984_02270</name>
</gene>
<evidence type="ECO:0000313" key="1">
    <source>
        <dbReference type="EMBL" id="MRH77535.1"/>
    </source>
</evidence>
<dbReference type="Proteomes" id="UP000433788">
    <property type="component" value="Unassembled WGS sequence"/>
</dbReference>
<dbReference type="AlphaFoldDB" id="A0A6N7QM07"/>
<evidence type="ECO:0000313" key="2">
    <source>
        <dbReference type="Proteomes" id="UP000433788"/>
    </source>
</evidence>
<proteinExistence type="predicted"/>
<dbReference type="InterPro" id="IPR018641">
    <property type="entry name" value="Trfase_1_rSAM/seldom-assoc"/>
</dbReference>
<dbReference type="Pfam" id="PF09837">
    <property type="entry name" value="DUF2064"/>
    <property type="match status" value="1"/>
</dbReference>
<dbReference type="InterPro" id="IPR029044">
    <property type="entry name" value="Nucleotide-diphossugar_trans"/>
</dbReference>
<sequence length="217" mass="23606">MKVAIGVFAKAPVAGRVKTRLAASVGHRAARFFYQQMCQSVVETAAKFGSARLTVWYTPQRHPFLRGLTRRYQAKLKAQRPGHLGQRLYAVAKQELCSADAVLLIGADAVELTAAHFSNAIQQLKNRADVVVAPAGDGGYTLIGLSRPLPVVFQKIPWGSAGVMNATQKQCRAAGLNLVELAPAADLDTLSDLKAWQQQQGSAFFWHKATRTGYDED</sequence>